<dbReference type="RefSeq" id="WP_346154577.1">
    <property type="nucleotide sequence ID" value="NZ_BAAATE010000034.1"/>
</dbReference>
<evidence type="ECO:0000313" key="3">
    <source>
        <dbReference type="Proteomes" id="UP001501666"/>
    </source>
</evidence>
<dbReference type="InterPro" id="IPR051678">
    <property type="entry name" value="AGP_Transferase"/>
</dbReference>
<dbReference type="EMBL" id="BAAATE010000034">
    <property type="protein sequence ID" value="GAA2692232.1"/>
    <property type="molecule type" value="Genomic_DNA"/>
</dbReference>
<dbReference type="Proteomes" id="UP001501666">
    <property type="component" value="Unassembled WGS sequence"/>
</dbReference>
<dbReference type="Pfam" id="PF01636">
    <property type="entry name" value="APH"/>
    <property type="match status" value="1"/>
</dbReference>
<reference evidence="2 3" key="1">
    <citation type="journal article" date="2019" name="Int. J. Syst. Evol. Microbiol.">
        <title>The Global Catalogue of Microorganisms (GCM) 10K type strain sequencing project: providing services to taxonomists for standard genome sequencing and annotation.</title>
        <authorList>
            <consortium name="The Broad Institute Genomics Platform"/>
            <consortium name="The Broad Institute Genome Sequencing Center for Infectious Disease"/>
            <person name="Wu L."/>
            <person name="Ma J."/>
        </authorList>
    </citation>
    <scope>NUCLEOTIDE SEQUENCE [LARGE SCALE GENOMIC DNA]</scope>
    <source>
        <strain evidence="2 3">JCM 6835</strain>
    </source>
</reference>
<keyword evidence="3" id="KW-1185">Reference proteome</keyword>
<organism evidence="2 3">
    <name type="scientific">Nonomuraea recticatena</name>
    <dbReference type="NCBI Taxonomy" id="46178"/>
    <lineage>
        <taxon>Bacteria</taxon>
        <taxon>Bacillati</taxon>
        <taxon>Actinomycetota</taxon>
        <taxon>Actinomycetes</taxon>
        <taxon>Streptosporangiales</taxon>
        <taxon>Streptosporangiaceae</taxon>
        <taxon>Nonomuraea</taxon>
    </lineage>
</organism>
<comment type="caution">
    <text evidence="2">The sequence shown here is derived from an EMBL/GenBank/DDBJ whole genome shotgun (WGS) entry which is preliminary data.</text>
</comment>
<dbReference type="InterPro" id="IPR011009">
    <property type="entry name" value="Kinase-like_dom_sf"/>
</dbReference>
<dbReference type="PANTHER" id="PTHR21310">
    <property type="entry name" value="AMINOGLYCOSIDE PHOSPHOTRANSFERASE-RELATED-RELATED"/>
    <property type="match status" value="1"/>
</dbReference>
<accession>A0ABN3T5Y1</accession>
<name>A0ABN3T5Y1_9ACTN</name>
<gene>
    <name evidence="2" type="ORF">GCM10010412_083030</name>
</gene>
<evidence type="ECO:0000259" key="1">
    <source>
        <dbReference type="Pfam" id="PF01636"/>
    </source>
</evidence>
<protein>
    <submittedName>
        <fullName evidence="2">Aminoglycoside phosphotransferase family protein</fullName>
    </submittedName>
</protein>
<dbReference type="PANTHER" id="PTHR21310:SF40">
    <property type="entry name" value="AMINOGLYCOSIDE PHOSPHOTRANSFERASE DOMAIN-CONTAINING PROTEIN-RELATED"/>
    <property type="match status" value="1"/>
</dbReference>
<evidence type="ECO:0000313" key="2">
    <source>
        <dbReference type="EMBL" id="GAA2692232.1"/>
    </source>
</evidence>
<feature type="domain" description="Aminoglycoside phosphotransferase" evidence="1">
    <location>
        <begin position="46"/>
        <end position="238"/>
    </location>
</feature>
<dbReference type="SUPFAM" id="SSF56112">
    <property type="entry name" value="Protein kinase-like (PK-like)"/>
    <property type="match status" value="1"/>
</dbReference>
<dbReference type="InterPro" id="IPR002575">
    <property type="entry name" value="Aminoglycoside_PTrfase"/>
</dbReference>
<sequence length="299" mass="33060">MTLAHEAETATKSILRAACQQAGIDLRGAELIRFGENALYRLPGGIIARVSRAGQVAAAAREVRVARWLESHKVPAVQALPGVEQPAEIDGRAVTWWRELPPHRHGTALEVAAALRRLHDLPPPTTFDVGRLDPFVRLAERIDRAATLTEPDRAWMRKHLAGLRARWATLPGGLPESVVHGDAWIGNVVATDDGRVVLLDLERCSVGPPEWDLVSTAVKAFTLAGITEEDYRQFVGSYGHDVTQWDGYEILRDIREFRMACMAAQVAGENPARHPEVEHRLACLRGQRGARPWTWTAVP</sequence>
<proteinExistence type="predicted"/>
<dbReference type="Gene3D" id="3.90.1200.10">
    <property type="match status" value="1"/>
</dbReference>